<feature type="signal peptide" evidence="1">
    <location>
        <begin position="1"/>
        <end position="21"/>
    </location>
</feature>
<feature type="domain" description="Ricin B lectin" evidence="2">
    <location>
        <begin position="26"/>
        <end position="145"/>
    </location>
</feature>
<keyword evidence="1" id="KW-0732">Signal</keyword>
<organism evidence="3 4">
    <name type="scientific">Agaribacter flavus</name>
    <dbReference type="NCBI Taxonomy" id="1902781"/>
    <lineage>
        <taxon>Bacteria</taxon>
        <taxon>Pseudomonadati</taxon>
        <taxon>Pseudomonadota</taxon>
        <taxon>Gammaproteobacteria</taxon>
        <taxon>Alteromonadales</taxon>
        <taxon>Alteromonadaceae</taxon>
        <taxon>Agaribacter</taxon>
    </lineage>
</organism>
<dbReference type="SUPFAM" id="SSF50370">
    <property type="entry name" value="Ricin B-like lectins"/>
    <property type="match status" value="1"/>
</dbReference>
<name>A0ABV7FSD2_9ALTE</name>
<dbReference type="SUPFAM" id="SSF51126">
    <property type="entry name" value="Pectin lyase-like"/>
    <property type="match status" value="1"/>
</dbReference>
<dbReference type="InterPro" id="IPR012334">
    <property type="entry name" value="Pectin_lyas_fold"/>
</dbReference>
<dbReference type="InterPro" id="IPR006626">
    <property type="entry name" value="PbH1"/>
</dbReference>
<accession>A0ABV7FSD2</accession>
<dbReference type="Gene3D" id="2.80.10.50">
    <property type="match status" value="1"/>
</dbReference>
<dbReference type="Gene3D" id="2.160.20.10">
    <property type="entry name" value="Single-stranded right-handed beta-helix, Pectin lyase-like"/>
    <property type="match status" value="1"/>
</dbReference>
<dbReference type="InterPro" id="IPR000772">
    <property type="entry name" value="Ricin_B_lectin"/>
</dbReference>
<reference evidence="4" key="1">
    <citation type="journal article" date="2019" name="Int. J. Syst. Evol. Microbiol.">
        <title>The Global Catalogue of Microorganisms (GCM) 10K type strain sequencing project: providing services to taxonomists for standard genome sequencing and annotation.</title>
        <authorList>
            <consortium name="The Broad Institute Genomics Platform"/>
            <consortium name="The Broad Institute Genome Sequencing Center for Infectious Disease"/>
            <person name="Wu L."/>
            <person name="Ma J."/>
        </authorList>
    </citation>
    <scope>NUCLEOTIDE SEQUENCE [LARGE SCALE GENOMIC DNA]</scope>
    <source>
        <strain evidence="4">KCTC 52473</strain>
    </source>
</reference>
<dbReference type="CDD" id="cd23417">
    <property type="entry name" value="beta-trefoil_Ricin_MytiLec-like"/>
    <property type="match status" value="1"/>
</dbReference>
<dbReference type="SMART" id="SM00710">
    <property type="entry name" value="PbH1"/>
    <property type="match status" value="6"/>
</dbReference>
<feature type="chain" id="PRO_5047381044" evidence="1">
    <location>
        <begin position="22"/>
        <end position="611"/>
    </location>
</feature>
<proteinExistence type="predicted"/>
<dbReference type="EMBL" id="JBHRSW010000014">
    <property type="protein sequence ID" value="MFC3121615.1"/>
    <property type="molecule type" value="Genomic_DNA"/>
</dbReference>
<evidence type="ECO:0000313" key="4">
    <source>
        <dbReference type="Proteomes" id="UP001595478"/>
    </source>
</evidence>
<comment type="caution">
    <text evidence="3">The sequence shown here is derived from an EMBL/GenBank/DDBJ whole genome shotgun (WGS) entry which is preliminary data.</text>
</comment>
<dbReference type="InterPro" id="IPR035992">
    <property type="entry name" value="Ricin_B-like_lectins"/>
</dbReference>
<dbReference type="RefSeq" id="WP_376919751.1">
    <property type="nucleotide sequence ID" value="NZ_JBHRSW010000014.1"/>
</dbReference>
<evidence type="ECO:0000259" key="2">
    <source>
        <dbReference type="Pfam" id="PF00652"/>
    </source>
</evidence>
<gene>
    <name evidence="3" type="ORF">ACFOHL_08265</name>
</gene>
<dbReference type="Pfam" id="PF00652">
    <property type="entry name" value="Ricin_B_lectin"/>
    <property type="match status" value="1"/>
</dbReference>
<keyword evidence="4" id="KW-1185">Reference proteome</keyword>
<dbReference type="InterPro" id="IPR011050">
    <property type="entry name" value="Pectin_lyase_fold/virulence"/>
</dbReference>
<evidence type="ECO:0000313" key="3">
    <source>
        <dbReference type="EMBL" id="MFC3121615.1"/>
    </source>
</evidence>
<dbReference type="Proteomes" id="UP001595478">
    <property type="component" value="Unassembled WGS sequence"/>
</dbReference>
<protein>
    <submittedName>
        <fullName evidence="3">Ricin-type beta-trefoil lectin domain protein</fullName>
    </submittedName>
</protein>
<evidence type="ECO:0000256" key="1">
    <source>
        <dbReference type="SAM" id="SignalP"/>
    </source>
</evidence>
<sequence>MKYHILSATLCTLLYTTGALAQTVEHSSGKCLRTANNSASPANGTNVVLSDNCSGGASQFSWTPGGSVKHVPTNKCIHPGGATIPSNGTELVLWDGCDFADRVRFNRTGGGSLQQKSSGKCVHPFGGSANPANGTKLVMWDGCNETRLAFTPNSSTTDNSVSNVSGDLVAANAAQLVSAIARANAGDTITLTANFSASQSIVVDKRVVIEGNGKTINHSVPRTGSFAEYTPAFIVAASNVIIRNLSVVGDNRNGLNTLIELNNQGSTRSNNLTVYNVTLQNATAGIRNRGIIPSNLVIENSTFRNLNKAVDLTRDALLSNFTRVSTNLFDAKGDRLFWQQAGSLRIRNNSFYVDAGQAPMQVGIQIDGGNDGYNPNVSEAPGFPNNTFAARGNNDNLIIKFNNGMIENNHGRLSRDPIRASEFPIAVAKVASVTIEDNFVETVGSTNDQFDFSSGINVEHMSRDVTIVDNAIAVNRVVNGAQNNQGVSILPYQDHGSQAESEEGSINIKVLNNAFYGSGKSGIFGFSFRNLEIDGNNFNNFTGSRPGVATINLFNTDDNRNGVLDANERATLTGGFTNFGATSNLGASGLIEATIFNTDDPSDLPPDQRHN</sequence>